<dbReference type="EMBL" id="CP036298">
    <property type="protein sequence ID" value="QDV26120.1"/>
    <property type="molecule type" value="Genomic_DNA"/>
</dbReference>
<organism evidence="1 2">
    <name type="scientific">Aureliella helgolandensis</name>
    <dbReference type="NCBI Taxonomy" id="2527968"/>
    <lineage>
        <taxon>Bacteria</taxon>
        <taxon>Pseudomonadati</taxon>
        <taxon>Planctomycetota</taxon>
        <taxon>Planctomycetia</taxon>
        <taxon>Pirellulales</taxon>
        <taxon>Pirellulaceae</taxon>
        <taxon>Aureliella</taxon>
    </lineage>
</organism>
<protein>
    <submittedName>
        <fullName evidence="1">Uncharacterized protein</fullName>
    </submittedName>
</protein>
<gene>
    <name evidence="1" type="ORF">Q31a_44920</name>
</gene>
<evidence type="ECO:0000313" key="2">
    <source>
        <dbReference type="Proteomes" id="UP000318017"/>
    </source>
</evidence>
<proteinExistence type="predicted"/>
<accession>A0A518GC55</accession>
<dbReference type="AlphaFoldDB" id="A0A518GC55"/>
<reference evidence="1 2" key="1">
    <citation type="submission" date="2019-02" db="EMBL/GenBank/DDBJ databases">
        <title>Deep-cultivation of Planctomycetes and their phenomic and genomic characterization uncovers novel biology.</title>
        <authorList>
            <person name="Wiegand S."/>
            <person name="Jogler M."/>
            <person name="Boedeker C."/>
            <person name="Pinto D."/>
            <person name="Vollmers J."/>
            <person name="Rivas-Marin E."/>
            <person name="Kohn T."/>
            <person name="Peeters S.H."/>
            <person name="Heuer A."/>
            <person name="Rast P."/>
            <person name="Oberbeckmann S."/>
            <person name="Bunk B."/>
            <person name="Jeske O."/>
            <person name="Meyerdierks A."/>
            <person name="Storesund J.E."/>
            <person name="Kallscheuer N."/>
            <person name="Luecker S."/>
            <person name="Lage O.M."/>
            <person name="Pohl T."/>
            <person name="Merkel B.J."/>
            <person name="Hornburger P."/>
            <person name="Mueller R.-W."/>
            <person name="Bruemmer F."/>
            <person name="Labrenz M."/>
            <person name="Spormann A.M."/>
            <person name="Op den Camp H."/>
            <person name="Overmann J."/>
            <person name="Amann R."/>
            <person name="Jetten M.S.M."/>
            <person name="Mascher T."/>
            <person name="Medema M.H."/>
            <person name="Devos D.P."/>
            <person name="Kaster A.-K."/>
            <person name="Ovreas L."/>
            <person name="Rohde M."/>
            <person name="Galperin M.Y."/>
            <person name="Jogler C."/>
        </authorList>
    </citation>
    <scope>NUCLEOTIDE SEQUENCE [LARGE SCALE GENOMIC DNA]</scope>
    <source>
        <strain evidence="1 2">Q31a</strain>
    </source>
</reference>
<name>A0A518GC55_9BACT</name>
<evidence type="ECO:0000313" key="1">
    <source>
        <dbReference type="EMBL" id="QDV26120.1"/>
    </source>
</evidence>
<keyword evidence="2" id="KW-1185">Reference proteome</keyword>
<dbReference type="KEGG" id="ahel:Q31a_44920"/>
<dbReference type="Proteomes" id="UP000318017">
    <property type="component" value="Chromosome"/>
</dbReference>
<sequence length="241" mass="25792">MSPIWNAFRGLSSPGASQVSALAKLPKRTALIAALALASLCTPGCSVFQNGYSAMTRNGAWNDTVVGLRNRNLSSKAWHKRKQHFCREKYTKDFCNGFRAGFEAVATGSDGCTPAFPPSEYWGWQYQSADGQARSAAWFAGYPHGARAAEEDGVAFWNQVPMSAGMQAEYQNAGVLTHEGALYPIPDSSNSLGGNPLTIPMMDGSSMPLDSFNQMNAEEIAPQVNPLGSPLPFGGPVPLQP</sequence>